<proteinExistence type="predicted"/>
<dbReference type="Proteomes" id="UP000307756">
    <property type="component" value="Unassembled WGS sequence"/>
</dbReference>
<evidence type="ECO:0000313" key="2">
    <source>
        <dbReference type="Proteomes" id="UP000307756"/>
    </source>
</evidence>
<gene>
    <name evidence="1" type="ORF">FA727_19240</name>
</gene>
<comment type="caution">
    <text evidence="1">The sequence shown here is derived from an EMBL/GenBank/DDBJ whole genome shotgun (WGS) entry which is preliminary data.</text>
</comment>
<name>A0A4U1D0G6_9BACI</name>
<keyword evidence="2" id="KW-1185">Reference proteome</keyword>
<dbReference type="OrthoDB" id="7029747at2"/>
<accession>A0A4U1D0G6</accession>
<dbReference type="EMBL" id="SWBM01000006">
    <property type="protein sequence ID" value="TKC15208.1"/>
    <property type="molecule type" value="Genomic_DNA"/>
</dbReference>
<sequence>MSRIASYHCVLTGTLISKLLSPQLNKFYIEQIAERGGNGFFDSSSGINGIGKLAIDFINIIQKLNFRTDLQKTTLLAWGKVLPTRGLMRAEKARCGVCYQEKMINNAPIYDQLIWYVKEVLCCPKHKIDLGTQCPNCSKTMQILSRKALPGYFQHYYGWLGINDSPIAMKSS</sequence>
<dbReference type="AlphaFoldDB" id="A0A4U1D0G6"/>
<protein>
    <recommendedName>
        <fullName evidence="3">TniQ protein</fullName>
    </recommendedName>
</protein>
<evidence type="ECO:0000313" key="1">
    <source>
        <dbReference type="EMBL" id="TKC15208.1"/>
    </source>
</evidence>
<reference evidence="1 2" key="1">
    <citation type="journal article" date="2011" name="J. Microbiol.">
        <title>Bacillus kyonggiensis sp. nov., isolated from soil of a lettuce field.</title>
        <authorList>
            <person name="Dong K."/>
            <person name="Lee S."/>
        </authorList>
    </citation>
    <scope>NUCLEOTIDE SEQUENCE [LARGE SCALE GENOMIC DNA]</scope>
    <source>
        <strain evidence="1 2">NB22</strain>
    </source>
</reference>
<organism evidence="1 2">
    <name type="scientific">Robertmurraya kyonggiensis</name>
    <dbReference type="NCBI Taxonomy" id="1037680"/>
    <lineage>
        <taxon>Bacteria</taxon>
        <taxon>Bacillati</taxon>
        <taxon>Bacillota</taxon>
        <taxon>Bacilli</taxon>
        <taxon>Bacillales</taxon>
        <taxon>Bacillaceae</taxon>
        <taxon>Robertmurraya</taxon>
    </lineage>
</organism>
<evidence type="ECO:0008006" key="3">
    <source>
        <dbReference type="Google" id="ProtNLM"/>
    </source>
</evidence>